<organism evidence="1">
    <name type="scientific">Anguilla anguilla</name>
    <name type="common">European freshwater eel</name>
    <name type="synonym">Muraena anguilla</name>
    <dbReference type="NCBI Taxonomy" id="7936"/>
    <lineage>
        <taxon>Eukaryota</taxon>
        <taxon>Metazoa</taxon>
        <taxon>Chordata</taxon>
        <taxon>Craniata</taxon>
        <taxon>Vertebrata</taxon>
        <taxon>Euteleostomi</taxon>
        <taxon>Actinopterygii</taxon>
        <taxon>Neopterygii</taxon>
        <taxon>Teleostei</taxon>
        <taxon>Anguilliformes</taxon>
        <taxon>Anguillidae</taxon>
        <taxon>Anguilla</taxon>
    </lineage>
</organism>
<sequence>MYTVLELFSCSFSSYGKLFAHWTEESKSCPGRSSCACLQTEKNGVYRSRSGQCSV</sequence>
<protein>
    <submittedName>
        <fullName evidence="1">Uncharacterized protein</fullName>
    </submittedName>
</protein>
<proteinExistence type="predicted"/>
<dbReference type="AlphaFoldDB" id="A0A0E9U3Y8"/>
<dbReference type="EMBL" id="GBXM01048056">
    <property type="protein sequence ID" value="JAH60521.1"/>
    <property type="molecule type" value="Transcribed_RNA"/>
</dbReference>
<name>A0A0E9U3Y8_ANGAN</name>
<reference evidence="1" key="1">
    <citation type="submission" date="2014-11" db="EMBL/GenBank/DDBJ databases">
        <authorList>
            <person name="Amaro Gonzalez C."/>
        </authorList>
    </citation>
    <scope>NUCLEOTIDE SEQUENCE</scope>
</reference>
<reference evidence="1" key="2">
    <citation type="journal article" date="2015" name="Fish Shellfish Immunol.">
        <title>Early steps in the European eel (Anguilla anguilla)-Vibrio vulnificus interaction in the gills: Role of the RtxA13 toxin.</title>
        <authorList>
            <person name="Callol A."/>
            <person name="Pajuelo D."/>
            <person name="Ebbesson L."/>
            <person name="Teles M."/>
            <person name="MacKenzie S."/>
            <person name="Amaro C."/>
        </authorList>
    </citation>
    <scope>NUCLEOTIDE SEQUENCE</scope>
</reference>
<evidence type="ECO:0000313" key="1">
    <source>
        <dbReference type="EMBL" id="JAH60521.1"/>
    </source>
</evidence>
<accession>A0A0E9U3Y8</accession>